<protein>
    <submittedName>
        <fullName evidence="2">Unannotated protein</fullName>
    </submittedName>
</protein>
<evidence type="ECO:0000256" key="1">
    <source>
        <dbReference type="SAM" id="MobiDB-lite"/>
    </source>
</evidence>
<feature type="compositionally biased region" description="Basic and acidic residues" evidence="1">
    <location>
        <begin position="127"/>
        <end position="136"/>
    </location>
</feature>
<accession>A0A6J7J212</accession>
<evidence type="ECO:0000313" key="2">
    <source>
        <dbReference type="EMBL" id="CAB4936654.1"/>
    </source>
</evidence>
<feature type="compositionally biased region" description="Basic and acidic residues" evidence="1">
    <location>
        <begin position="87"/>
        <end position="113"/>
    </location>
</feature>
<proteinExistence type="predicted"/>
<dbReference type="AlphaFoldDB" id="A0A6J7J212"/>
<dbReference type="EMBL" id="CAFBNC010000042">
    <property type="protein sequence ID" value="CAB4936654.1"/>
    <property type="molecule type" value="Genomic_DNA"/>
</dbReference>
<sequence>MAGDLGGGAAEIEIDVIDMVLINEPPHRSTHYCWVGAVQLKGASGLLGAERGQLPGLLAILQQTPGIDHLTHEKAAAEALAQLSEGQIRDAGHGGEHHRRIDGDGSDTQRSDGHGTGGRSCGIGGGAHHDHGTHDR</sequence>
<feature type="compositionally biased region" description="Gly residues" evidence="1">
    <location>
        <begin position="114"/>
        <end position="126"/>
    </location>
</feature>
<feature type="region of interest" description="Disordered" evidence="1">
    <location>
        <begin position="87"/>
        <end position="136"/>
    </location>
</feature>
<gene>
    <name evidence="2" type="ORF">UFOPK3733_01013</name>
</gene>
<organism evidence="2">
    <name type="scientific">freshwater metagenome</name>
    <dbReference type="NCBI Taxonomy" id="449393"/>
    <lineage>
        <taxon>unclassified sequences</taxon>
        <taxon>metagenomes</taxon>
        <taxon>ecological metagenomes</taxon>
    </lineage>
</organism>
<reference evidence="2" key="1">
    <citation type="submission" date="2020-05" db="EMBL/GenBank/DDBJ databases">
        <authorList>
            <person name="Chiriac C."/>
            <person name="Salcher M."/>
            <person name="Ghai R."/>
            <person name="Kavagutti S V."/>
        </authorList>
    </citation>
    <scope>NUCLEOTIDE SEQUENCE</scope>
</reference>
<name>A0A6J7J212_9ZZZZ</name>